<reference evidence="4 5" key="1">
    <citation type="submission" date="2019-10" db="EMBL/GenBank/DDBJ databases">
        <title>Genomic and transcriptomic insights into the perfect genentic adaptation of a filamentous nitrogen-fixing cyanobacterium to rice fields.</title>
        <authorList>
            <person name="Chen Z."/>
        </authorList>
    </citation>
    <scope>NUCLEOTIDE SEQUENCE [LARGE SCALE GENOMIC DNA]</scope>
    <source>
        <strain evidence="4">CCNUC1</strain>
    </source>
</reference>
<evidence type="ECO:0000256" key="1">
    <source>
        <dbReference type="ARBA" id="ARBA00009646"/>
    </source>
</evidence>
<comment type="similarity">
    <text evidence="1">Belongs to the beta/gamma-crystallin family.</text>
</comment>
<evidence type="ECO:0000259" key="3">
    <source>
        <dbReference type="PROSITE" id="PS50915"/>
    </source>
</evidence>
<keyword evidence="2" id="KW-0677">Repeat</keyword>
<dbReference type="Pfam" id="PF00030">
    <property type="entry name" value="Crystall"/>
    <property type="match status" value="1"/>
</dbReference>
<evidence type="ECO:0000313" key="5">
    <source>
        <dbReference type="Proteomes" id="UP000326678"/>
    </source>
</evidence>
<accession>A0A5P8W7P2</accession>
<proteinExistence type="inferred from homology"/>
<keyword evidence="5" id="KW-1185">Reference proteome</keyword>
<gene>
    <name evidence="4" type="ORF">GXM_06168</name>
</gene>
<protein>
    <recommendedName>
        <fullName evidence="3">Beta/gamma crystallin 'Greek key' domain-containing protein</fullName>
    </recommendedName>
</protein>
<dbReference type="EMBL" id="CP045226">
    <property type="protein sequence ID" value="QFS48674.1"/>
    <property type="molecule type" value="Genomic_DNA"/>
</dbReference>
<evidence type="ECO:0000256" key="2">
    <source>
        <dbReference type="ARBA" id="ARBA00022737"/>
    </source>
</evidence>
<dbReference type="SUPFAM" id="SSF49695">
    <property type="entry name" value="gamma-Crystallin-like"/>
    <property type="match status" value="1"/>
</dbReference>
<dbReference type="KEGG" id="nsh:GXM_06168"/>
<organism evidence="4 5">
    <name type="scientific">Nostoc sphaeroides CCNUC1</name>
    <dbReference type="NCBI Taxonomy" id="2653204"/>
    <lineage>
        <taxon>Bacteria</taxon>
        <taxon>Bacillati</taxon>
        <taxon>Cyanobacteriota</taxon>
        <taxon>Cyanophyceae</taxon>
        <taxon>Nostocales</taxon>
        <taxon>Nostocaceae</taxon>
        <taxon>Nostoc</taxon>
    </lineage>
</organism>
<dbReference type="AlphaFoldDB" id="A0A5P8W7P2"/>
<sequence>MLNTKEYFKQLDATLTVIDDEVAATCSGGRIYFGGSDPDVILFEDKNFGGAALRINATNGAGDDNLDNAAFGSGWNNRTSSIKVIRGEWQLFRDGNFKGPVSVRRKGNYKTPRAFGQADNALTGIRRIG</sequence>
<feature type="domain" description="Beta/gamma crystallin 'Greek key'" evidence="3">
    <location>
        <begin position="38"/>
        <end position="86"/>
    </location>
</feature>
<dbReference type="Proteomes" id="UP000326678">
    <property type="component" value="Chromosome Gxm1"/>
</dbReference>
<dbReference type="SMART" id="SM00247">
    <property type="entry name" value="XTALbg"/>
    <property type="match status" value="1"/>
</dbReference>
<evidence type="ECO:0000313" key="4">
    <source>
        <dbReference type="EMBL" id="QFS48674.1"/>
    </source>
</evidence>
<dbReference type="RefSeq" id="WP_152590299.1">
    <property type="nucleotide sequence ID" value="NZ_CP045226.1"/>
</dbReference>
<dbReference type="Gene3D" id="2.60.20.10">
    <property type="entry name" value="Crystallins"/>
    <property type="match status" value="1"/>
</dbReference>
<dbReference type="InterPro" id="IPR011024">
    <property type="entry name" value="G_crystallin-like"/>
</dbReference>
<name>A0A5P8W7P2_9NOSO</name>
<dbReference type="PROSITE" id="PS50915">
    <property type="entry name" value="CRYSTALLIN_BETA_GAMMA"/>
    <property type="match status" value="1"/>
</dbReference>
<dbReference type="InterPro" id="IPR001064">
    <property type="entry name" value="Beta/gamma_crystallin"/>
</dbReference>